<accession>A0A292GNS6</accession>
<dbReference type="InterPro" id="IPR036291">
    <property type="entry name" value="NAD(P)-bd_dom_sf"/>
</dbReference>
<organism evidence="3">
    <name type="scientific">Ochrobactrum sp. PW1</name>
    <dbReference type="NCBI Taxonomy" id="1882222"/>
    <lineage>
        <taxon>Bacteria</taxon>
        <taxon>Pseudomonadati</taxon>
        <taxon>Pseudomonadota</taxon>
        <taxon>Alphaproteobacteria</taxon>
        <taxon>Hyphomicrobiales</taxon>
        <taxon>Brucellaceae</taxon>
        <taxon>Brucella/Ochrobactrum group</taxon>
        <taxon>Ochrobactrum</taxon>
    </lineage>
</organism>
<dbReference type="Pfam" id="PF13561">
    <property type="entry name" value="adh_short_C2"/>
    <property type="match status" value="1"/>
</dbReference>
<evidence type="ECO:0000256" key="1">
    <source>
        <dbReference type="ARBA" id="ARBA00006484"/>
    </source>
</evidence>
<name>A0A292GNS6_9HYPH</name>
<dbReference type="SUPFAM" id="SSF51735">
    <property type="entry name" value="NAD(P)-binding Rossmann-fold domains"/>
    <property type="match status" value="1"/>
</dbReference>
<dbReference type="CDD" id="cd05233">
    <property type="entry name" value="SDR_c"/>
    <property type="match status" value="1"/>
</dbReference>
<protein>
    <submittedName>
        <fullName evidence="3">Short-chain dehydrogenase</fullName>
    </submittedName>
</protein>
<dbReference type="PANTHER" id="PTHR24321">
    <property type="entry name" value="DEHYDROGENASES, SHORT CHAIN"/>
    <property type="match status" value="1"/>
</dbReference>
<keyword evidence="2" id="KW-0560">Oxidoreductase</keyword>
<dbReference type="AlphaFoldDB" id="A0A292GNS6"/>
<dbReference type="Gene3D" id="3.40.50.720">
    <property type="entry name" value="NAD(P)-binding Rossmann-like Domain"/>
    <property type="match status" value="1"/>
</dbReference>
<evidence type="ECO:0000256" key="2">
    <source>
        <dbReference type="ARBA" id="ARBA00023002"/>
    </source>
</evidence>
<dbReference type="GO" id="GO:0016491">
    <property type="term" value="F:oxidoreductase activity"/>
    <property type="evidence" value="ECO:0007669"/>
    <property type="project" value="UniProtKB-KW"/>
</dbReference>
<proteinExistence type="inferred from homology"/>
<dbReference type="PANTHER" id="PTHR24321:SF8">
    <property type="entry name" value="ESTRADIOL 17-BETA-DEHYDROGENASE 8-RELATED"/>
    <property type="match status" value="1"/>
</dbReference>
<comment type="similarity">
    <text evidence="1">Belongs to the short-chain dehydrogenases/reductases (SDR) family.</text>
</comment>
<reference evidence="3" key="1">
    <citation type="submission" date="2016-07" db="EMBL/GenBank/DDBJ databases">
        <title>Genomics reveals synergistic degradation of pyrene by five bacteria in a mangrove sediment-derived bacterial consortium.</title>
        <authorList>
            <person name="Wanapaisan P."/>
            <person name="Vejarano F."/>
            <person name="Chakraborty J."/>
            <person name="Shintani M."/>
            <person name="Muangchinda C."/>
            <person name="Laothamteep N."/>
            <person name="Suzuki-Minakuchi C."/>
            <person name="Inoue K."/>
            <person name="Nojiri H."/>
            <person name="Pinyakong O."/>
        </authorList>
    </citation>
    <scope>NUCLEOTIDE SEQUENCE</scope>
    <source>
        <strain evidence="3">PW1</strain>
    </source>
</reference>
<evidence type="ECO:0000313" key="3">
    <source>
        <dbReference type="EMBL" id="BBA74558.1"/>
    </source>
</evidence>
<dbReference type="InterPro" id="IPR002347">
    <property type="entry name" value="SDR_fam"/>
</dbReference>
<dbReference type="EMBL" id="LC171369">
    <property type="protein sequence ID" value="BBA74558.1"/>
    <property type="molecule type" value="Genomic_DNA"/>
</dbReference>
<sequence>MHYRGFPFLTARPDEDDLPVLQGKTAVVTGGGTDIGRAVSLLFAREGANVVIADLSGVAGEETVATIEAEDGRACFFPGDLADPQFHLGLAAFAKHRYGWLDIAVNNAFIHSPPVSLAHMSPKGWDELTATISGIFYAVRAQIPAMIEAGAGAIVNIAGIPSAGPSAGGAAGLGALYPSMQGLIGLTKVIAAEYARQGIRANVVIPGDADFGFAGDPDLHQKLSAHPVTDRSAYKTKVAQAVLFLASSRSSSINGLCMPLNDGTSTMEIMCGNVGGGDHKDPG</sequence>
<dbReference type="PRINTS" id="PR00081">
    <property type="entry name" value="GDHRDH"/>
</dbReference>